<evidence type="ECO:0000313" key="1">
    <source>
        <dbReference type="EMBL" id="MPC91329.1"/>
    </source>
</evidence>
<protein>
    <submittedName>
        <fullName evidence="1">Uncharacterized protein</fullName>
    </submittedName>
</protein>
<evidence type="ECO:0000313" key="2">
    <source>
        <dbReference type="Proteomes" id="UP000324222"/>
    </source>
</evidence>
<organism evidence="1 2">
    <name type="scientific">Portunus trituberculatus</name>
    <name type="common">Swimming crab</name>
    <name type="synonym">Neptunus trituberculatus</name>
    <dbReference type="NCBI Taxonomy" id="210409"/>
    <lineage>
        <taxon>Eukaryota</taxon>
        <taxon>Metazoa</taxon>
        <taxon>Ecdysozoa</taxon>
        <taxon>Arthropoda</taxon>
        <taxon>Crustacea</taxon>
        <taxon>Multicrustacea</taxon>
        <taxon>Malacostraca</taxon>
        <taxon>Eumalacostraca</taxon>
        <taxon>Eucarida</taxon>
        <taxon>Decapoda</taxon>
        <taxon>Pleocyemata</taxon>
        <taxon>Brachyura</taxon>
        <taxon>Eubrachyura</taxon>
        <taxon>Portunoidea</taxon>
        <taxon>Portunidae</taxon>
        <taxon>Portuninae</taxon>
        <taxon>Portunus</taxon>
    </lineage>
</organism>
<comment type="caution">
    <text evidence="1">The sequence shown here is derived from an EMBL/GenBank/DDBJ whole genome shotgun (WGS) entry which is preliminary data.</text>
</comment>
<dbReference type="EMBL" id="VSRR010087381">
    <property type="protein sequence ID" value="MPC91329.1"/>
    <property type="molecule type" value="Genomic_DNA"/>
</dbReference>
<proteinExistence type="predicted"/>
<dbReference type="AlphaFoldDB" id="A0A5B7J927"/>
<name>A0A5B7J927_PORTR</name>
<accession>A0A5B7J927</accession>
<gene>
    <name evidence="1" type="ORF">E2C01_086356</name>
</gene>
<keyword evidence="2" id="KW-1185">Reference proteome</keyword>
<reference evidence="1 2" key="1">
    <citation type="submission" date="2019-05" db="EMBL/GenBank/DDBJ databases">
        <title>Another draft genome of Portunus trituberculatus and its Hox gene families provides insights of decapod evolution.</title>
        <authorList>
            <person name="Jeong J.-H."/>
            <person name="Song I."/>
            <person name="Kim S."/>
            <person name="Choi T."/>
            <person name="Kim D."/>
            <person name="Ryu S."/>
            <person name="Kim W."/>
        </authorList>
    </citation>
    <scope>NUCLEOTIDE SEQUENCE [LARGE SCALE GENOMIC DNA]</scope>
    <source>
        <tissue evidence="1">Muscle</tissue>
    </source>
</reference>
<dbReference type="Proteomes" id="UP000324222">
    <property type="component" value="Unassembled WGS sequence"/>
</dbReference>
<sequence>MRFLAQSGAPVYRWALRTERVLRVGRGGPGELTETQTDTRYRPEVVCVCVCLVLSDCHSVHYPAVNRSVCRSHLMWRTCTVLYTENQTNRIA</sequence>